<evidence type="ECO:0000256" key="7">
    <source>
        <dbReference type="SAM" id="MobiDB-lite"/>
    </source>
</evidence>
<dbReference type="InterPro" id="IPR001678">
    <property type="entry name" value="MeTrfase_RsmB-F_NOP2_dom"/>
</dbReference>
<dbReference type="GO" id="GO:0001510">
    <property type="term" value="P:RNA methylation"/>
    <property type="evidence" value="ECO:0007669"/>
    <property type="project" value="InterPro"/>
</dbReference>
<dbReference type="InterPro" id="IPR031341">
    <property type="entry name" value="Methyltr_RsmF_N"/>
</dbReference>
<dbReference type="Pfam" id="PF17126">
    <property type="entry name" value="RsmF_methylt_CI"/>
    <property type="match status" value="1"/>
</dbReference>
<dbReference type="KEGG" id="palo:E6C60_2745"/>
<evidence type="ECO:0000256" key="2">
    <source>
        <dbReference type="ARBA" id="ARBA00022603"/>
    </source>
</evidence>
<dbReference type="Pfam" id="PF17125">
    <property type="entry name" value="Methyltr_RsmF_N"/>
    <property type="match status" value="1"/>
</dbReference>
<feature type="active site" description="Nucleophile" evidence="6">
    <location>
        <position position="221"/>
    </location>
</feature>
<evidence type="ECO:0000259" key="8">
    <source>
        <dbReference type="PROSITE" id="PS51686"/>
    </source>
</evidence>
<dbReference type="PRINTS" id="PR02008">
    <property type="entry name" value="RCMTFAMILY"/>
</dbReference>
<dbReference type="GO" id="GO:0008173">
    <property type="term" value="F:RNA methyltransferase activity"/>
    <property type="evidence" value="ECO:0007669"/>
    <property type="project" value="InterPro"/>
</dbReference>
<evidence type="ECO:0000256" key="3">
    <source>
        <dbReference type="ARBA" id="ARBA00022679"/>
    </source>
</evidence>
<comment type="caution">
    <text evidence="6">Lacks conserved residue(s) required for the propagation of feature annotation.</text>
</comment>
<evidence type="ECO:0000313" key="10">
    <source>
        <dbReference type="Proteomes" id="UP000300879"/>
    </source>
</evidence>
<evidence type="ECO:0000256" key="1">
    <source>
        <dbReference type="ARBA" id="ARBA00022490"/>
    </source>
</evidence>
<dbReference type="PROSITE" id="PS51686">
    <property type="entry name" value="SAM_MT_RSMB_NOP"/>
    <property type="match status" value="1"/>
</dbReference>
<keyword evidence="1" id="KW-0963">Cytoplasm</keyword>
<dbReference type="Pfam" id="PF13636">
    <property type="entry name" value="Methyltranf_PUA"/>
    <property type="match status" value="1"/>
</dbReference>
<evidence type="ECO:0000256" key="6">
    <source>
        <dbReference type="PROSITE-ProRule" id="PRU01023"/>
    </source>
</evidence>
<feature type="binding site" evidence="6">
    <location>
        <position position="123"/>
    </location>
    <ligand>
        <name>S-adenosyl-L-methionine</name>
        <dbReference type="ChEBI" id="CHEBI:59789"/>
    </ligand>
</feature>
<accession>A0A4P8XL25</accession>
<dbReference type="AlphaFoldDB" id="A0A4P8XL25"/>
<dbReference type="InterPro" id="IPR023267">
    <property type="entry name" value="RCMT"/>
</dbReference>
<reference evidence="9 10" key="1">
    <citation type="submission" date="2019-05" db="EMBL/GenBank/DDBJ databases">
        <authorList>
            <person name="Chen C."/>
        </authorList>
    </citation>
    <scope>NUCLEOTIDE SEQUENCE [LARGE SCALE GENOMIC DNA]</scope>
    <source>
        <strain evidence="9 10">HB172198</strain>
    </source>
</reference>
<dbReference type="PANTHER" id="PTHR22807">
    <property type="entry name" value="NOP2 YEAST -RELATED NOL1/NOP2/FMU SUN DOMAIN-CONTAINING"/>
    <property type="match status" value="1"/>
</dbReference>
<feature type="binding site" evidence="6">
    <location>
        <position position="168"/>
    </location>
    <ligand>
        <name>S-adenosyl-L-methionine</name>
        <dbReference type="ChEBI" id="CHEBI:59789"/>
    </ligand>
</feature>
<dbReference type="InterPro" id="IPR031340">
    <property type="entry name" value="RsmF_methylt_CI"/>
</dbReference>
<evidence type="ECO:0000256" key="5">
    <source>
        <dbReference type="ARBA" id="ARBA00022884"/>
    </source>
</evidence>
<dbReference type="EMBL" id="CP040396">
    <property type="protein sequence ID" value="QCT03457.1"/>
    <property type="molecule type" value="Genomic_DNA"/>
</dbReference>
<feature type="region of interest" description="Disordered" evidence="7">
    <location>
        <begin position="356"/>
        <end position="390"/>
    </location>
</feature>
<gene>
    <name evidence="9" type="ORF">E6C60_2745</name>
</gene>
<keyword evidence="4 6" id="KW-0949">S-adenosyl-L-methionine</keyword>
<keyword evidence="3 6" id="KW-0808">Transferase</keyword>
<dbReference type="InterPro" id="IPR027391">
    <property type="entry name" value="Nol1_Nop2_Fmu_2"/>
</dbReference>
<keyword evidence="5 6" id="KW-0694">RNA-binding</keyword>
<sequence length="552" mass="60886">MKSLLGDDFEQFQSSYNDTPLGGLRVNTLKISREAFQKQSPFALTPIPWCETGFYTGEGVRPGLHPYYHAGMYYIQEPSAMAPVELLNVEPGDRVLDLCAAPGGKSTQIAAKLAGRGHLVTNDLHPERTKALAKNIELYGVRNAVVLNEAPEAIAASFPEYFNKILIDAPCSGEGMFRKDEDMLRHWTEDSPRKYAAMQKEILESAARMLAPGGTMVYSTCTFSPEENEGMIAVFLKHHPEFSLLSKAGTEAPWFSAGESQWLSEHGLEEAGPDAAGDAAWMAEISKTLRLWPHRVKGEGHFMAVLCKEVPEMAGASHREEGYRLSLPVTGVSRGQLSMTLQAGGERRQKRLESIHASTRPEAKHQRGASAGMDPGGRRGFKGGRGSERVLKQDTGTEIGREEAEGLLQRFISDNLSWEEYHGYLRLHGQHLYLSPLPEERLQGLKVVRAGWYVGSVKHGRFQPSHPLAAALQPEEARRVINLSSDSGEAVRYLKGETLEIAAGRVHSPDFSSDEPKGYVLITIDGCSAGWGKWQSGILKNEYPAAWRWTSA</sequence>
<evidence type="ECO:0000256" key="4">
    <source>
        <dbReference type="ARBA" id="ARBA00022691"/>
    </source>
</evidence>
<dbReference type="CDD" id="cd21147">
    <property type="entry name" value="RsmF_methylt_CTD1"/>
    <property type="match status" value="1"/>
</dbReference>
<dbReference type="InterPro" id="IPR029063">
    <property type="entry name" value="SAM-dependent_MTases_sf"/>
</dbReference>
<proteinExistence type="inferred from homology"/>
<name>A0A4P8XL25_9BACL</name>
<feature type="binding site" evidence="6">
    <location>
        <begin position="99"/>
        <end position="105"/>
    </location>
    <ligand>
        <name>S-adenosyl-L-methionine</name>
        <dbReference type="ChEBI" id="CHEBI:59789"/>
    </ligand>
</feature>
<dbReference type="Proteomes" id="UP000300879">
    <property type="component" value="Chromosome"/>
</dbReference>
<feature type="domain" description="SAM-dependent MTase RsmB/NOP-type" evidence="8">
    <location>
        <begin position="1"/>
        <end position="309"/>
    </location>
</feature>
<dbReference type="GO" id="GO:0003723">
    <property type="term" value="F:RNA binding"/>
    <property type="evidence" value="ECO:0007669"/>
    <property type="project" value="UniProtKB-UniRule"/>
</dbReference>
<organism evidence="9 10">
    <name type="scientific">Paenibacillus algicola</name>
    <dbReference type="NCBI Taxonomy" id="2565926"/>
    <lineage>
        <taxon>Bacteria</taxon>
        <taxon>Bacillati</taxon>
        <taxon>Bacillota</taxon>
        <taxon>Bacilli</taxon>
        <taxon>Bacillales</taxon>
        <taxon>Paenibacillaceae</taxon>
        <taxon>Paenibacillus</taxon>
    </lineage>
</organism>
<dbReference type="PANTHER" id="PTHR22807:SF30">
    <property type="entry name" value="28S RRNA (CYTOSINE(4447)-C(5))-METHYLTRANSFERASE-RELATED"/>
    <property type="match status" value="1"/>
</dbReference>
<evidence type="ECO:0000313" key="9">
    <source>
        <dbReference type="EMBL" id="QCT03457.1"/>
    </source>
</evidence>
<protein>
    <submittedName>
        <fullName evidence="9">Fmu (Sun) domain protein</fullName>
    </submittedName>
</protein>
<keyword evidence="2 6" id="KW-0489">Methyltransferase</keyword>
<dbReference type="Pfam" id="PF01189">
    <property type="entry name" value="Methyltr_RsmB-F"/>
    <property type="match status" value="1"/>
</dbReference>
<feature type="compositionally biased region" description="Basic and acidic residues" evidence="7">
    <location>
        <begin position="356"/>
        <end position="365"/>
    </location>
</feature>
<dbReference type="InterPro" id="IPR049560">
    <property type="entry name" value="MeTrfase_RsmB-F_NOP2_cat"/>
</dbReference>
<comment type="similarity">
    <text evidence="6">Belongs to the class I-like SAM-binding methyltransferase superfamily. RsmB/NOP family.</text>
</comment>
<dbReference type="Gene3D" id="3.40.50.150">
    <property type="entry name" value="Vaccinia Virus protein VP39"/>
    <property type="match status" value="1"/>
</dbReference>
<dbReference type="Gene3D" id="2.30.130.60">
    <property type="match status" value="1"/>
</dbReference>
<keyword evidence="10" id="KW-1185">Reference proteome</keyword>
<dbReference type="SUPFAM" id="SSF53335">
    <property type="entry name" value="S-adenosyl-L-methionine-dependent methyltransferases"/>
    <property type="match status" value="1"/>
</dbReference>
<dbReference type="CDD" id="cd02440">
    <property type="entry name" value="AdoMet_MTases"/>
    <property type="match status" value="1"/>
</dbReference>
<dbReference type="Gene3D" id="3.30.70.1170">
    <property type="entry name" value="Sun protein, domain 3"/>
    <property type="match status" value="1"/>
</dbReference>